<organism evidence="6 7">
    <name type="scientific">Paenibacillus faecis</name>
    <dbReference type="NCBI Taxonomy" id="862114"/>
    <lineage>
        <taxon>Bacteria</taxon>
        <taxon>Bacillati</taxon>
        <taxon>Bacillota</taxon>
        <taxon>Bacilli</taxon>
        <taxon>Bacillales</taxon>
        <taxon>Paenibacillaceae</taxon>
        <taxon>Paenibacillus</taxon>
    </lineage>
</organism>
<dbReference type="InterPro" id="IPR006143">
    <property type="entry name" value="RND_pump_MFP"/>
</dbReference>
<dbReference type="EMBL" id="VSDO01000001">
    <property type="protein sequence ID" value="TYA15198.1"/>
    <property type="molecule type" value="Genomic_DNA"/>
</dbReference>
<feature type="domain" description="YknX-like beta-barrel" evidence="5">
    <location>
        <begin position="208"/>
        <end position="274"/>
    </location>
</feature>
<dbReference type="RefSeq" id="WP_148450789.1">
    <property type="nucleotide sequence ID" value="NZ_VSDO01000001.1"/>
</dbReference>
<evidence type="ECO:0000256" key="2">
    <source>
        <dbReference type="SAM" id="Coils"/>
    </source>
</evidence>
<protein>
    <submittedName>
        <fullName evidence="6">Efflux RND transporter periplasmic adaptor subunit</fullName>
    </submittedName>
</protein>
<evidence type="ECO:0000259" key="4">
    <source>
        <dbReference type="Pfam" id="PF25973"/>
    </source>
</evidence>
<feature type="region of interest" description="Disordered" evidence="3">
    <location>
        <begin position="307"/>
        <end position="343"/>
    </location>
</feature>
<reference evidence="6 7" key="1">
    <citation type="submission" date="2019-08" db="EMBL/GenBank/DDBJ databases">
        <title>Genome sequencing of Paenibacillus faecis DSM 23593(T).</title>
        <authorList>
            <person name="Kook J.-K."/>
            <person name="Park S.-N."/>
            <person name="Lim Y.K."/>
        </authorList>
    </citation>
    <scope>NUCLEOTIDE SEQUENCE [LARGE SCALE GENOMIC DNA]</scope>
    <source>
        <strain evidence="6 7">DSM 23593</strain>
    </source>
</reference>
<dbReference type="SUPFAM" id="SSF111369">
    <property type="entry name" value="HlyD-like secretion proteins"/>
    <property type="match status" value="1"/>
</dbReference>
<dbReference type="GO" id="GO:0015562">
    <property type="term" value="F:efflux transmembrane transporter activity"/>
    <property type="evidence" value="ECO:0007669"/>
    <property type="project" value="TreeGrafter"/>
</dbReference>
<feature type="region of interest" description="Disordered" evidence="3">
    <location>
        <begin position="408"/>
        <end position="435"/>
    </location>
</feature>
<feature type="coiled-coil region" evidence="2">
    <location>
        <begin position="97"/>
        <end position="165"/>
    </location>
</feature>
<evidence type="ECO:0000256" key="1">
    <source>
        <dbReference type="ARBA" id="ARBA00009477"/>
    </source>
</evidence>
<dbReference type="Pfam" id="PF25973">
    <property type="entry name" value="BSH_CzcB"/>
    <property type="match status" value="1"/>
</dbReference>
<accession>A0A5D0CZQ9</accession>
<dbReference type="NCBIfam" id="TIGR01730">
    <property type="entry name" value="RND_mfp"/>
    <property type="match status" value="1"/>
</dbReference>
<name>A0A5D0CZQ9_9BACL</name>
<comment type="caution">
    <text evidence="6">The sequence shown here is derived from an EMBL/GenBank/DDBJ whole genome shotgun (WGS) entry which is preliminary data.</text>
</comment>
<dbReference type="Gene3D" id="6.20.50.140">
    <property type="match status" value="1"/>
</dbReference>
<gene>
    <name evidence="6" type="ORF">FRY98_06020</name>
</gene>
<dbReference type="PANTHER" id="PTHR30469:SF33">
    <property type="entry name" value="SLR1207 PROTEIN"/>
    <property type="match status" value="1"/>
</dbReference>
<sequence>MRAKRWLWIGLTAAALAAVAIIIVLNLPDRNMESPSPVQSTAKAAMGDITVSVSGSGSVIATDSETVRTKDEGKVKQVLVEAGDVVKKGQVLLTFEANDLTENLESQQRNLKSQQLDLQDLQEQFKQKVADGGTEEELTSIKKSIAKQELNIQSTEKEIASIREDMAAPDPLTAPIDGTVTTVNITAGEQAKTGTELFAIHNYQDLSVAIQVDELDIPEVKPGLKAAVQIDALPDQTFEGEVSDIADEGVASNGVSLFDVTIKLLKTEGVRVGMSAEATVMLEEKKNVLTLPIEAVQQRGEKYIVLLPSGSSNDGGNVREQTETGEPAADSASPTARKTGASANGRMKEVQVGAHNETRIEIVSGLNEGDEVVIPTVRPSGSSTANEQAVPAGMGGFGSGGAPMPGGIGGGMGGGMPGGGSGMPRSGGGGGGGRE</sequence>
<evidence type="ECO:0000313" key="6">
    <source>
        <dbReference type="EMBL" id="TYA15198.1"/>
    </source>
</evidence>
<evidence type="ECO:0000259" key="5">
    <source>
        <dbReference type="Pfam" id="PF25990"/>
    </source>
</evidence>
<dbReference type="InterPro" id="IPR058647">
    <property type="entry name" value="BSH_CzcB-like"/>
</dbReference>
<dbReference type="Proteomes" id="UP000325218">
    <property type="component" value="Unassembled WGS sequence"/>
</dbReference>
<dbReference type="Pfam" id="PF25990">
    <property type="entry name" value="Beta-barrel_YknX"/>
    <property type="match status" value="1"/>
</dbReference>
<keyword evidence="7" id="KW-1185">Reference proteome</keyword>
<proteinExistence type="inferred from homology"/>
<keyword evidence="2" id="KW-0175">Coiled coil</keyword>
<dbReference type="PANTHER" id="PTHR30469">
    <property type="entry name" value="MULTIDRUG RESISTANCE PROTEIN MDTA"/>
    <property type="match status" value="1"/>
</dbReference>
<feature type="domain" description="CzcB-like barrel-sandwich hybrid" evidence="4">
    <location>
        <begin position="67"/>
        <end position="201"/>
    </location>
</feature>
<dbReference type="Gene3D" id="2.40.30.170">
    <property type="match status" value="1"/>
</dbReference>
<dbReference type="AlphaFoldDB" id="A0A5D0CZQ9"/>
<evidence type="ECO:0000256" key="3">
    <source>
        <dbReference type="SAM" id="MobiDB-lite"/>
    </source>
</evidence>
<dbReference type="GO" id="GO:1990281">
    <property type="term" value="C:efflux pump complex"/>
    <property type="evidence" value="ECO:0007669"/>
    <property type="project" value="TreeGrafter"/>
</dbReference>
<comment type="similarity">
    <text evidence="1">Belongs to the membrane fusion protein (MFP) (TC 8.A.1) family.</text>
</comment>
<evidence type="ECO:0000313" key="7">
    <source>
        <dbReference type="Proteomes" id="UP000325218"/>
    </source>
</evidence>
<dbReference type="OrthoDB" id="2023301at2"/>
<dbReference type="Gene3D" id="2.40.50.100">
    <property type="match status" value="1"/>
</dbReference>
<dbReference type="InterPro" id="IPR058636">
    <property type="entry name" value="Beta-barrel_YknX"/>
</dbReference>